<dbReference type="GO" id="GO:0008270">
    <property type="term" value="F:zinc ion binding"/>
    <property type="evidence" value="ECO:0007669"/>
    <property type="project" value="UniProtKB-KW"/>
</dbReference>
<dbReference type="InterPro" id="IPR050774">
    <property type="entry name" value="KCMF1/Dystrophin"/>
</dbReference>
<dbReference type="InterPro" id="IPR043145">
    <property type="entry name" value="Znf_ZZ_sf"/>
</dbReference>
<dbReference type="GO" id="GO:0061630">
    <property type="term" value="F:ubiquitin protein ligase activity"/>
    <property type="evidence" value="ECO:0007669"/>
    <property type="project" value="UniProtKB-EC"/>
</dbReference>
<evidence type="ECO:0000313" key="10">
    <source>
        <dbReference type="EMBL" id="CAF0881690.1"/>
    </source>
</evidence>
<dbReference type="PANTHER" id="PTHR12268:SF13">
    <property type="entry name" value="E3 UBIQUITIN-PROTEIN LIGASE KCMF1"/>
    <property type="match status" value="1"/>
</dbReference>
<evidence type="ECO:0000256" key="3">
    <source>
        <dbReference type="ARBA" id="ARBA00022679"/>
    </source>
</evidence>
<organism evidence="10 13">
    <name type="scientific">Didymodactylos carnosus</name>
    <dbReference type="NCBI Taxonomy" id="1234261"/>
    <lineage>
        <taxon>Eukaryota</taxon>
        <taxon>Metazoa</taxon>
        <taxon>Spiralia</taxon>
        <taxon>Gnathifera</taxon>
        <taxon>Rotifera</taxon>
        <taxon>Eurotatoria</taxon>
        <taxon>Bdelloidea</taxon>
        <taxon>Philodinida</taxon>
        <taxon>Philodinidae</taxon>
        <taxon>Didymodactylos</taxon>
    </lineage>
</organism>
<comment type="catalytic activity">
    <reaction evidence="1">
        <text>S-ubiquitinyl-[E2 ubiquitin-conjugating enzyme]-L-cysteine + [acceptor protein]-L-lysine = [E2 ubiquitin-conjugating enzyme]-L-cysteine + N(6)-ubiquitinyl-[acceptor protein]-L-lysine.</text>
        <dbReference type="EC" id="2.3.2.27"/>
    </reaction>
</comment>
<gene>
    <name evidence="10" type="ORF">GPM918_LOCUS7646</name>
    <name evidence="9" type="ORF">OVA965_LOCUS400</name>
    <name evidence="12" type="ORF">SRO942_LOCUS7646</name>
    <name evidence="11" type="ORF">TMI583_LOCUS400</name>
</gene>
<evidence type="ECO:0000313" key="13">
    <source>
        <dbReference type="Proteomes" id="UP000663829"/>
    </source>
</evidence>
<evidence type="ECO:0000313" key="9">
    <source>
        <dbReference type="EMBL" id="CAF0725574.1"/>
    </source>
</evidence>
<proteinExistence type="predicted"/>
<dbReference type="EMBL" id="CAJOBA010000052">
    <property type="protein sequence ID" value="CAF3498887.1"/>
    <property type="molecule type" value="Genomic_DNA"/>
</dbReference>
<dbReference type="EMBL" id="CAJNOK010000052">
    <property type="protein sequence ID" value="CAF0725574.1"/>
    <property type="molecule type" value="Genomic_DNA"/>
</dbReference>
<dbReference type="EC" id="2.3.2.27" evidence="2"/>
<dbReference type="AlphaFoldDB" id="A0A813YB70"/>
<dbReference type="CDD" id="cd02338">
    <property type="entry name" value="ZZ_PCMF_like"/>
    <property type="match status" value="1"/>
</dbReference>
<dbReference type="SMART" id="SM00291">
    <property type="entry name" value="ZnF_ZZ"/>
    <property type="match status" value="1"/>
</dbReference>
<dbReference type="Proteomes" id="UP000681722">
    <property type="component" value="Unassembled WGS sequence"/>
</dbReference>
<evidence type="ECO:0000313" key="12">
    <source>
        <dbReference type="EMBL" id="CAF3667805.1"/>
    </source>
</evidence>
<dbReference type="GO" id="GO:0099536">
    <property type="term" value="P:synaptic signaling"/>
    <property type="evidence" value="ECO:0007669"/>
    <property type="project" value="TreeGrafter"/>
</dbReference>
<keyword evidence="4" id="KW-0479">Metal-binding</keyword>
<evidence type="ECO:0000313" key="11">
    <source>
        <dbReference type="EMBL" id="CAF3498887.1"/>
    </source>
</evidence>
<dbReference type="PROSITE" id="PS50135">
    <property type="entry name" value="ZF_ZZ_2"/>
    <property type="match status" value="1"/>
</dbReference>
<dbReference type="EMBL" id="CAJNOQ010001264">
    <property type="protein sequence ID" value="CAF0881690.1"/>
    <property type="molecule type" value="Genomic_DNA"/>
</dbReference>
<reference evidence="10" key="1">
    <citation type="submission" date="2021-02" db="EMBL/GenBank/DDBJ databases">
        <authorList>
            <person name="Nowell W R."/>
        </authorList>
    </citation>
    <scope>NUCLEOTIDE SEQUENCE</scope>
</reference>
<dbReference type="Proteomes" id="UP000677228">
    <property type="component" value="Unassembled WGS sequence"/>
</dbReference>
<dbReference type="OrthoDB" id="10049771at2759"/>
<dbReference type="Proteomes" id="UP000682733">
    <property type="component" value="Unassembled WGS sequence"/>
</dbReference>
<dbReference type="GO" id="GO:0005886">
    <property type="term" value="C:plasma membrane"/>
    <property type="evidence" value="ECO:0007669"/>
    <property type="project" value="TreeGrafter"/>
</dbReference>
<keyword evidence="13" id="KW-1185">Reference proteome</keyword>
<protein>
    <recommendedName>
        <fullName evidence="2">RING-type E3 ubiquitin transferase</fullName>
        <ecNumber evidence="2">2.3.2.27</ecNumber>
    </recommendedName>
</protein>
<dbReference type="Proteomes" id="UP000663829">
    <property type="component" value="Unassembled WGS sequence"/>
</dbReference>
<dbReference type="SUPFAM" id="SSF57850">
    <property type="entry name" value="RING/U-box"/>
    <property type="match status" value="1"/>
</dbReference>
<keyword evidence="6" id="KW-0862">Zinc</keyword>
<evidence type="ECO:0000256" key="7">
    <source>
        <dbReference type="PROSITE-ProRule" id="PRU00228"/>
    </source>
</evidence>
<evidence type="ECO:0000256" key="2">
    <source>
        <dbReference type="ARBA" id="ARBA00012483"/>
    </source>
</evidence>
<evidence type="ECO:0000256" key="6">
    <source>
        <dbReference type="ARBA" id="ARBA00022833"/>
    </source>
</evidence>
<sequence>MAPYHVLCDYCGVENFADLRYCCEICDNYDLCGACYADGKESLQHSKSHPMTCIPESSILQMLNPCMNLPTDNSLSSNENYNDRLSETEYLTILLDYCLQRFNDQPICCCRMNTIHLKERFADALNWTYGFAAKLSGSHLTSLLQQYVVKSSDNHAFVLDIDTGSPLQIRLVERTQYPGFYYIQYNSKNKYHSTLQNLDIFEERNNKQYISSRKLADLLQNEFSKYADRGPCLIELHGPAVSTSLANGKALQDFVFSLPMLKIPYHIREQWLNRSKQWPSTDIVEMVSNSSCHLVPKCWCRTNEGEEDPLTWRLSLSFAEVLLTNSWNKQQRDYYRLLKLFIQDLAPDMSC</sequence>
<dbReference type="GO" id="GO:0045202">
    <property type="term" value="C:synapse"/>
    <property type="evidence" value="ECO:0007669"/>
    <property type="project" value="GOC"/>
</dbReference>
<dbReference type="Pfam" id="PF03281">
    <property type="entry name" value="Mab-21"/>
    <property type="match status" value="1"/>
</dbReference>
<evidence type="ECO:0000256" key="4">
    <source>
        <dbReference type="ARBA" id="ARBA00022723"/>
    </source>
</evidence>
<keyword evidence="5 7" id="KW-0863">Zinc-finger</keyword>
<feature type="domain" description="ZZ-type" evidence="8">
    <location>
        <begin position="3"/>
        <end position="59"/>
    </location>
</feature>
<evidence type="ECO:0000256" key="1">
    <source>
        <dbReference type="ARBA" id="ARBA00000900"/>
    </source>
</evidence>
<accession>A0A813YB70</accession>
<evidence type="ECO:0000259" key="8">
    <source>
        <dbReference type="PROSITE" id="PS50135"/>
    </source>
</evidence>
<dbReference type="PANTHER" id="PTHR12268">
    <property type="entry name" value="E3 UBIQUITIN-PROTEIN LIGASE KCMF1"/>
    <property type="match status" value="1"/>
</dbReference>
<comment type="caution">
    <text evidence="10">The sequence shown here is derived from an EMBL/GenBank/DDBJ whole genome shotgun (WGS) entry which is preliminary data.</text>
</comment>
<dbReference type="InterPro" id="IPR046903">
    <property type="entry name" value="Mab-21-like_nuc_Trfase"/>
</dbReference>
<evidence type="ECO:0000256" key="5">
    <source>
        <dbReference type="ARBA" id="ARBA00022771"/>
    </source>
</evidence>
<name>A0A813YB70_9BILA</name>
<keyword evidence="3" id="KW-0808">Transferase</keyword>
<dbReference type="InterPro" id="IPR000433">
    <property type="entry name" value="Znf_ZZ"/>
</dbReference>
<dbReference type="Pfam" id="PF00569">
    <property type="entry name" value="ZZ"/>
    <property type="match status" value="1"/>
</dbReference>
<dbReference type="Gene3D" id="3.30.60.90">
    <property type="match status" value="1"/>
</dbReference>
<dbReference type="EMBL" id="CAJOBC010001264">
    <property type="protein sequence ID" value="CAF3667805.1"/>
    <property type="molecule type" value="Genomic_DNA"/>
</dbReference>
<dbReference type="PROSITE" id="PS01357">
    <property type="entry name" value="ZF_ZZ_1"/>
    <property type="match status" value="1"/>
</dbReference>